<feature type="compositionally biased region" description="Polar residues" evidence="1">
    <location>
        <begin position="13"/>
        <end position="25"/>
    </location>
</feature>
<proteinExistence type="predicted"/>
<dbReference type="Proteomes" id="UP001239445">
    <property type="component" value="Unassembled WGS sequence"/>
</dbReference>
<feature type="region of interest" description="Disordered" evidence="1">
    <location>
        <begin position="156"/>
        <end position="200"/>
    </location>
</feature>
<feature type="compositionally biased region" description="Polar residues" evidence="1">
    <location>
        <begin position="156"/>
        <end position="173"/>
    </location>
</feature>
<evidence type="ECO:0000313" key="2">
    <source>
        <dbReference type="EMBL" id="KAK1751228.1"/>
    </source>
</evidence>
<keyword evidence="3" id="KW-1185">Reference proteome</keyword>
<sequence>MLQPYPAWPPSSLLGSASPDTNSTAREPRAIFAKERANKVGGVWKSYGTGSANAATCRNRTFTIAPIRVQPCCRLVSCSSPATSRPPPGLSRLHPSANLVRPDGARTVQFPTRSPRKRPMITCPSPTSKDVGGRAACGLRTTPSCPVFPDCGPGTSSPPVIITSRSRLSTPEQKSMAYSPAPSRPQQSQGARFTHHRNIR</sequence>
<reference evidence="2" key="1">
    <citation type="submission" date="2023-06" db="EMBL/GenBank/DDBJ databases">
        <title>Genome-scale phylogeny and comparative genomics of the fungal order Sordariales.</title>
        <authorList>
            <consortium name="Lawrence Berkeley National Laboratory"/>
            <person name="Hensen N."/>
            <person name="Bonometti L."/>
            <person name="Westerberg I."/>
            <person name="Brannstrom I.O."/>
            <person name="Guillou S."/>
            <person name="Cros-Aarteil S."/>
            <person name="Calhoun S."/>
            <person name="Haridas S."/>
            <person name="Kuo A."/>
            <person name="Mondo S."/>
            <person name="Pangilinan J."/>
            <person name="Riley R."/>
            <person name="Labutti K."/>
            <person name="Andreopoulos B."/>
            <person name="Lipzen A."/>
            <person name="Chen C."/>
            <person name="Yanf M."/>
            <person name="Daum C."/>
            <person name="Ng V."/>
            <person name="Clum A."/>
            <person name="Steindorff A."/>
            <person name="Ohm R."/>
            <person name="Martin F."/>
            <person name="Silar P."/>
            <person name="Natvig D."/>
            <person name="Lalanne C."/>
            <person name="Gautier V."/>
            <person name="Ament-Velasquez S.L."/>
            <person name="Kruys A."/>
            <person name="Hutchinson M.I."/>
            <person name="Powell A.J."/>
            <person name="Barry K."/>
            <person name="Miller A.N."/>
            <person name="Grigoriev I.V."/>
            <person name="Debuchy R."/>
            <person name="Gladieux P."/>
            <person name="Thoren M.H."/>
            <person name="Johannesson H."/>
        </authorList>
    </citation>
    <scope>NUCLEOTIDE SEQUENCE</scope>
    <source>
        <strain evidence="2">PSN4</strain>
    </source>
</reference>
<gene>
    <name evidence="2" type="ORF">QBC47DRAFT_86442</name>
</gene>
<name>A0AAJ0F5C6_9PEZI</name>
<protein>
    <submittedName>
        <fullName evidence="2">Uncharacterized protein</fullName>
    </submittedName>
</protein>
<evidence type="ECO:0000256" key="1">
    <source>
        <dbReference type="SAM" id="MobiDB-lite"/>
    </source>
</evidence>
<comment type="caution">
    <text evidence="2">The sequence shown here is derived from an EMBL/GenBank/DDBJ whole genome shotgun (WGS) entry which is preliminary data.</text>
</comment>
<evidence type="ECO:0000313" key="3">
    <source>
        <dbReference type="Proteomes" id="UP001239445"/>
    </source>
</evidence>
<feature type="region of interest" description="Disordered" evidence="1">
    <location>
        <begin position="1"/>
        <end position="25"/>
    </location>
</feature>
<dbReference type="EMBL" id="MU839843">
    <property type="protein sequence ID" value="KAK1751228.1"/>
    <property type="molecule type" value="Genomic_DNA"/>
</dbReference>
<dbReference type="AlphaFoldDB" id="A0AAJ0F5C6"/>
<organism evidence="2 3">
    <name type="scientific">Echria macrotheca</name>
    <dbReference type="NCBI Taxonomy" id="438768"/>
    <lineage>
        <taxon>Eukaryota</taxon>
        <taxon>Fungi</taxon>
        <taxon>Dikarya</taxon>
        <taxon>Ascomycota</taxon>
        <taxon>Pezizomycotina</taxon>
        <taxon>Sordariomycetes</taxon>
        <taxon>Sordariomycetidae</taxon>
        <taxon>Sordariales</taxon>
        <taxon>Schizotheciaceae</taxon>
        <taxon>Echria</taxon>
    </lineage>
</organism>
<accession>A0AAJ0F5C6</accession>